<keyword evidence="2" id="KW-0732">Signal</keyword>
<reference evidence="4" key="1">
    <citation type="journal article" date="2021" name="BMC Genomics">
        <title>Chromosome-level genome assembly and manually-curated proteome of model necrotroph Parastagonospora nodorum Sn15 reveals a genome-wide trove of candidate effector homologs, and redundancy of virulence-related functions within an accessory chromosome.</title>
        <authorList>
            <person name="Bertazzoni S."/>
            <person name="Jones D.A.B."/>
            <person name="Phan H.T."/>
            <person name="Tan K.-C."/>
            <person name="Hane J.K."/>
        </authorList>
    </citation>
    <scope>NUCLEOTIDE SEQUENCE [LARGE SCALE GENOMIC DNA]</scope>
    <source>
        <strain evidence="4">SN15 / ATCC MYA-4574 / FGSC 10173)</strain>
    </source>
</reference>
<evidence type="ECO:0000313" key="3">
    <source>
        <dbReference type="EMBL" id="QRD00378.1"/>
    </source>
</evidence>
<feature type="region of interest" description="Disordered" evidence="1">
    <location>
        <begin position="352"/>
        <end position="398"/>
    </location>
</feature>
<evidence type="ECO:0000313" key="4">
    <source>
        <dbReference type="Proteomes" id="UP000663193"/>
    </source>
</evidence>
<feature type="signal peptide" evidence="2">
    <location>
        <begin position="1"/>
        <end position="18"/>
    </location>
</feature>
<evidence type="ECO:0000256" key="2">
    <source>
        <dbReference type="SAM" id="SignalP"/>
    </source>
</evidence>
<gene>
    <name evidence="3" type="ORF">JI435_305110</name>
</gene>
<protein>
    <submittedName>
        <fullName evidence="3">Uncharacterized protein</fullName>
    </submittedName>
</protein>
<dbReference type="EMBL" id="CP069032">
    <property type="protein sequence ID" value="QRD00378.1"/>
    <property type="molecule type" value="Genomic_DNA"/>
</dbReference>
<sequence>MVSPIVIILVACITLVVGDAGHARHEKLLEKIANFPDSSFREQLQTLHSSVHHFSGPQIGGTATELPEPATDAMWNTAVCKGRKMIAQMSYSDYDVAQLLPNPKDTVQSPWGYADLKKWGYNMFYSPPDYRDYSAGKYWGISTVLKGMKYTDVCGRKPGEWKALSIQHMDGSTKPLKEQIYTDPSGKVRRATAAYFYMSVLEGAGIMAQNRHGPWDALQALHPLDYAAEEVPELQRSSDMMWAMWEYAVPSDQRQNLEMFSTLAIGNQKTLALISRALKSLGKELSRAPTVIEMNTEEGKALLSSPNGAGFAHFLIERKAQVGHKRIDVVLLFECESARSSPCMVFGVEDVEVPTPRPKDDATPKDPKGDDPNNRDVTKDPEQAPPGLLPPGETREEEITRRLEKQNFVRSHTFKLDAYGNVTLSSSLHQERTT</sequence>
<evidence type="ECO:0000256" key="1">
    <source>
        <dbReference type="SAM" id="MobiDB-lite"/>
    </source>
</evidence>
<dbReference type="AlphaFoldDB" id="A0A7U2I5R1"/>
<keyword evidence="4" id="KW-1185">Reference proteome</keyword>
<organism evidence="3 4">
    <name type="scientific">Phaeosphaeria nodorum (strain SN15 / ATCC MYA-4574 / FGSC 10173)</name>
    <name type="common">Glume blotch fungus</name>
    <name type="synonym">Parastagonospora nodorum</name>
    <dbReference type="NCBI Taxonomy" id="321614"/>
    <lineage>
        <taxon>Eukaryota</taxon>
        <taxon>Fungi</taxon>
        <taxon>Dikarya</taxon>
        <taxon>Ascomycota</taxon>
        <taxon>Pezizomycotina</taxon>
        <taxon>Dothideomycetes</taxon>
        <taxon>Pleosporomycetidae</taxon>
        <taxon>Pleosporales</taxon>
        <taxon>Pleosporineae</taxon>
        <taxon>Phaeosphaeriaceae</taxon>
        <taxon>Parastagonospora</taxon>
    </lineage>
</organism>
<feature type="chain" id="PRO_5030974296" evidence="2">
    <location>
        <begin position="19"/>
        <end position="434"/>
    </location>
</feature>
<feature type="compositionally biased region" description="Basic and acidic residues" evidence="1">
    <location>
        <begin position="357"/>
        <end position="382"/>
    </location>
</feature>
<proteinExistence type="predicted"/>
<name>A0A7U2I5R1_PHANO</name>
<dbReference type="OrthoDB" id="5337308at2759"/>
<dbReference type="Proteomes" id="UP000663193">
    <property type="component" value="Chromosome 10"/>
</dbReference>
<accession>A0A7U2I5R1</accession>
<dbReference type="VEuPathDB" id="FungiDB:JI435_305110"/>